<dbReference type="OrthoDB" id="7875768at2"/>
<protein>
    <submittedName>
        <fullName evidence="2">Uncharacterized protein</fullName>
    </submittedName>
</protein>
<feature type="compositionally biased region" description="Basic and acidic residues" evidence="1">
    <location>
        <begin position="53"/>
        <end position="64"/>
    </location>
</feature>
<dbReference type="STRING" id="1265309.K529_004120"/>
<evidence type="ECO:0000313" key="3">
    <source>
        <dbReference type="Proteomes" id="UP000013243"/>
    </source>
</evidence>
<feature type="compositionally biased region" description="Basic and acidic residues" evidence="1">
    <location>
        <begin position="315"/>
        <end position="339"/>
    </location>
</feature>
<gene>
    <name evidence="2" type="ORF">K529_004120</name>
</gene>
<feature type="compositionally biased region" description="Basic and acidic residues" evidence="1">
    <location>
        <begin position="270"/>
        <end position="281"/>
    </location>
</feature>
<dbReference type="RefSeq" id="WP_046002485.1">
    <property type="nucleotide sequence ID" value="NZ_CP015230.1"/>
</dbReference>
<dbReference type="AlphaFoldDB" id="A0A1B1A024"/>
<dbReference type="KEGG" id="rmb:K529_004120"/>
<accession>A0A1B1A024</accession>
<feature type="compositionally biased region" description="Low complexity" evidence="1">
    <location>
        <begin position="284"/>
        <end position="299"/>
    </location>
</feature>
<evidence type="ECO:0000256" key="1">
    <source>
        <dbReference type="SAM" id="MobiDB-lite"/>
    </source>
</evidence>
<feature type="region of interest" description="Disordered" evidence="1">
    <location>
        <begin position="53"/>
        <end position="202"/>
    </location>
</feature>
<evidence type="ECO:0000313" key="2">
    <source>
        <dbReference type="EMBL" id="ANP39944.1"/>
    </source>
</evidence>
<dbReference type="Proteomes" id="UP000013243">
    <property type="component" value="Chromosome"/>
</dbReference>
<proteinExistence type="predicted"/>
<dbReference type="EMBL" id="CP015230">
    <property type="protein sequence ID" value="ANP39944.1"/>
    <property type="molecule type" value="Genomic_DNA"/>
</dbReference>
<reference evidence="2 3" key="1">
    <citation type="journal article" date="2016" name="ISME J.">
        <title>Global occurrence and heterogeneity of the Roseobacter-clade species Ruegeria mobilis.</title>
        <authorList>
            <person name="Sonnenschein E."/>
            <person name="Gram L."/>
        </authorList>
    </citation>
    <scope>NUCLEOTIDE SEQUENCE [LARGE SCALE GENOMIC DNA]</scope>
    <source>
        <strain evidence="2 3">F1926</strain>
    </source>
</reference>
<organism evidence="2 3">
    <name type="scientific">Tritonibacter mobilis F1926</name>
    <dbReference type="NCBI Taxonomy" id="1265309"/>
    <lineage>
        <taxon>Bacteria</taxon>
        <taxon>Pseudomonadati</taxon>
        <taxon>Pseudomonadota</taxon>
        <taxon>Alphaproteobacteria</taxon>
        <taxon>Rhodobacterales</taxon>
        <taxon>Paracoccaceae</taxon>
        <taxon>Tritonibacter</taxon>
    </lineage>
</organism>
<feature type="region of interest" description="Disordered" evidence="1">
    <location>
        <begin position="216"/>
        <end position="353"/>
    </location>
</feature>
<sequence>MSEPVTHAEIEDVLSSIRRLVSETGRAEDPARPAAKPATRLVLTPALRVPEAEVARSDAAKHDAVQNGGAAHSDAVTPRDVALDAASEHPQEPVMPQVNGTARNGAATDKLTTQTDAADLQGEPRDEAATSGPLDPQGEVPERAAPERAGEAGAETSAQEPSRVLFRARAPVDAPRKPELVRSAPSEAAMVDSSQQNEPVAEAPFVNVDDAEAQTFEEAERSAPTLLNTKSAPRFPETERPEASAAVADRALNEVAADDTAAVDAAGDDAPWRDPEARLYDSLEPGAAQAEQPASAEPQNMQREQSSRVAAVVRRIAELETAGRAEPEAADQSSRRVPDINEDEIEAVPHSGPTVETIQWEDHQEEASGGASFASARDSVAENAREMAGDALTEAAMDRLAAHEDFLDEEGLRELVSDIVREELQGALGERITRNVRKLVRREIQRALATQELL</sequence>
<feature type="compositionally biased region" description="Low complexity" evidence="1">
    <location>
        <begin position="258"/>
        <end position="269"/>
    </location>
</feature>
<feature type="compositionally biased region" description="Basic and acidic residues" evidence="1">
    <location>
        <begin position="140"/>
        <end position="150"/>
    </location>
</feature>
<dbReference type="GeneID" id="28248990"/>
<name>A0A1B1A024_9RHOB</name>